<keyword evidence="4" id="KW-0238">DNA-binding</keyword>
<dbReference type="SUPFAM" id="SSF88659">
    <property type="entry name" value="Sigma3 and sigma4 domains of RNA polymerase sigma factors"/>
    <property type="match status" value="1"/>
</dbReference>
<accession>A0A1N6N7S7</accession>
<dbReference type="STRING" id="159291.SAMN05920897_10196"/>
<evidence type="ECO:0000256" key="5">
    <source>
        <dbReference type="ARBA" id="ARBA00023163"/>
    </source>
</evidence>
<evidence type="ECO:0000259" key="7">
    <source>
        <dbReference type="Pfam" id="PF08281"/>
    </source>
</evidence>
<evidence type="ECO:0000256" key="2">
    <source>
        <dbReference type="ARBA" id="ARBA00023015"/>
    </source>
</evidence>
<sequence length="176" mass="20525">MNTSRDEQRFFNQVYASSFPVVFRVVLRIVGDQESAEEICHDAFIKFFQHSLSLPDENQARYWVIRVAKNLAFNLAKRRGRERTAFEKAFFEPQRPSRSADSDTLESESQMLIRQTVNRLPKSLRDVIVLKEYGDLPYAEISQVLGITVSNVKVRVYRARERLASMLEEKDVHIPE</sequence>
<dbReference type="EMBL" id="FTMS01000001">
    <property type="protein sequence ID" value="SIP88037.1"/>
    <property type="molecule type" value="Genomic_DNA"/>
</dbReference>
<dbReference type="Pfam" id="PF08281">
    <property type="entry name" value="Sigma70_r4_2"/>
    <property type="match status" value="1"/>
</dbReference>
<dbReference type="InterPro" id="IPR013324">
    <property type="entry name" value="RNA_pol_sigma_r3/r4-like"/>
</dbReference>
<keyword evidence="9" id="KW-1185">Reference proteome</keyword>
<evidence type="ECO:0000313" key="8">
    <source>
        <dbReference type="EMBL" id="SIP88037.1"/>
    </source>
</evidence>
<evidence type="ECO:0000256" key="3">
    <source>
        <dbReference type="ARBA" id="ARBA00023082"/>
    </source>
</evidence>
<proteinExistence type="inferred from homology"/>
<keyword evidence="2" id="KW-0805">Transcription regulation</keyword>
<keyword evidence="3" id="KW-0731">Sigma factor</keyword>
<dbReference type="AlphaFoldDB" id="A0A1N6N7S7"/>
<evidence type="ECO:0000256" key="4">
    <source>
        <dbReference type="ARBA" id="ARBA00023125"/>
    </source>
</evidence>
<dbReference type="GO" id="GO:0003677">
    <property type="term" value="F:DNA binding"/>
    <property type="evidence" value="ECO:0007669"/>
    <property type="project" value="UniProtKB-KW"/>
</dbReference>
<dbReference type="CDD" id="cd06171">
    <property type="entry name" value="Sigma70_r4"/>
    <property type="match status" value="1"/>
</dbReference>
<dbReference type="InterPro" id="IPR036388">
    <property type="entry name" value="WH-like_DNA-bd_sf"/>
</dbReference>
<dbReference type="Gene3D" id="1.10.10.10">
    <property type="entry name" value="Winged helix-like DNA-binding domain superfamily/Winged helix DNA-binding domain"/>
    <property type="match status" value="1"/>
</dbReference>
<dbReference type="Pfam" id="PF04542">
    <property type="entry name" value="Sigma70_r2"/>
    <property type="match status" value="1"/>
</dbReference>
<dbReference type="InterPro" id="IPR013325">
    <property type="entry name" value="RNA_pol_sigma_r2"/>
</dbReference>
<dbReference type="GO" id="GO:0006352">
    <property type="term" value="P:DNA-templated transcription initiation"/>
    <property type="evidence" value="ECO:0007669"/>
    <property type="project" value="InterPro"/>
</dbReference>
<dbReference type="Gene3D" id="1.10.1740.10">
    <property type="match status" value="1"/>
</dbReference>
<protein>
    <submittedName>
        <fullName evidence="8">RNA polymerase sigma-70 factor, ECF subfamily</fullName>
    </submittedName>
</protein>
<dbReference type="PANTHER" id="PTHR43133">
    <property type="entry name" value="RNA POLYMERASE ECF-TYPE SIGMA FACTO"/>
    <property type="match status" value="1"/>
</dbReference>
<dbReference type="InterPro" id="IPR007627">
    <property type="entry name" value="RNA_pol_sigma70_r2"/>
</dbReference>
<reference evidence="8 9" key="1">
    <citation type="submission" date="2017-01" db="EMBL/GenBank/DDBJ databases">
        <authorList>
            <person name="Mah S.A."/>
            <person name="Swanson W.J."/>
            <person name="Moy G.W."/>
            <person name="Vacquier V.D."/>
        </authorList>
    </citation>
    <scope>NUCLEOTIDE SEQUENCE [LARGE SCALE GENOMIC DNA]</scope>
    <source>
        <strain evidence="8 9">ASpG1</strain>
    </source>
</reference>
<dbReference type="InterPro" id="IPR039425">
    <property type="entry name" value="RNA_pol_sigma-70-like"/>
</dbReference>
<comment type="similarity">
    <text evidence="1">Belongs to the sigma-70 factor family. ECF subfamily.</text>
</comment>
<feature type="domain" description="RNA polymerase sigma factor 70 region 4 type 2" evidence="7">
    <location>
        <begin position="111"/>
        <end position="163"/>
    </location>
</feature>
<dbReference type="InterPro" id="IPR013249">
    <property type="entry name" value="RNA_pol_sigma70_r4_t2"/>
</dbReference>
<evidence type="ECO:0000259" key="6">
    <source>
        <dbReference type="Pfam" id="PF04542"/>
    </source>
</evidence>
<evidence type="ECO:0000256" key="1">
    <source>
        <dbReference type="ARBA" id="ARBA00010641"/>
    </source>
</evidence>
<organism evidence="8 9">
    <name type="scientific">Alkalispirochaeta americana</name>
    <dbReference type="NCBI Taxonomy" id="159291"/>
    <lineage>
        <taxon>Bacteria</taxon>
        <taxon>Pseudomonadati</taxon>
        <taxon>Spirochaetota</taxon>
        <taxon>Spirochaetia</taxon>
        <taxon>Spirochaetales</taxon>
        <taxon>Spirochaetaceae</taxon>
        <taxon>Alkalispirochaeta</taxon>
    </lineage>
</organism>
<dbReference type="OrthoDB" id="340239at2"/>
<name>A0A1N6N7S7_9SPIO</name>
<dbReference type="RefSeq" id="WP_076487330.1">
    <property type="nucleotide sequence ID" value="NZ_FTMS01000001.1"/>
</dbReference>
<dbReference type="PANTHER" id="PTHR43133:SF8">
    <property type="entry name" value="RNA POLYMERASE SIGMA FACTOR HI_1459-RELATED"/>
    <property type="match status" value="1"/>
</dbReference>
<dbReference type="InterPro" id="IPR014284">
    <property type="entry name" value="RNA_pol_sigma-70_dom"/>
</dbReference>
<feature type="domain" description="RNA polymerase sigma-70 region 2" evidence="6">
    <location>
        <begin position="19"/>
        <end position="81"/>
    </location>
</feature>
<dbReference type="SUPFAM" id="SSF88946">
    <property type="entry name" value="Sigma2 domain of RNA polymerase sigma factors"/>
    <property type="match status" value="1"/>
</dbReference>
<gene>
    <name evidence="8" type="ORF">SAMN05920897_10196</name>
</gene>
<dbReference type="NCBIfam" id="TIGR02937">
    <property type="entry name" value="sigma70-ECF"/>
    <property type="match status" value="1"/>
</dbReference>
<dbReference type="GO" id="GO:0016987">
    <property type="term" value="F:sigma factor activity"/>
    <property type="evidence" value="ECO:0007669"/>
    <property type="project" value="UniProtKB-KW"/>
</dbReference>
<keyword evidence="5" id="KW-0804">Transcription</keyword>
<evidence type="ECO:0000313" key="9">
    <source>
        <dbReference type="Proteomes" id="UP000186400"/>
    </source>
</evidence>
<dbReference type="Proteomes" id="UP000186400">
    <property type="component" value="Unassembled WGS sequence"/>
</dbReference>